<name>A0ABP1RM08_9HEXA</name>
<accession>A0ABP1RM08</accession>
<comment type="similarity">
    <text evidence="1">Belongs to the UPP synthase family.</text>
</comment>
<evidence type="ECO:0000313" key="5">
    <source>
        <dbReference type="EMBL" id="CAL8130539.1"/>
    </source>
</evidence>
<gene>
    <name evidence="5" type="ORF">ODALV1_LOCUS23774</name>
</gene>
<dbReference type="PANTHER" id="PTHR10291:SF43">
    <property type="entry name" value="DEHYDRODOLICHYL DIPHOSPHATE SYNTHASE COMPLEX SUBUNIT DHDDS"/>
    <property type="match status" value="1"/>
</dbReference>
<dbReference type="InterPro" id="IPR018520">
    <property type="entry name" value="UPP_synth-like_CS"/>
</dbReference>
<keyword evidence="6" id="KW-1185">Reference proteome</keyword>
<evidence type="ECO:0000256" key="4">
    <source>
        <dbReference type="ARBA" id="ARBA00047353"/>
    </source>
</evidence>
<evidence type="ECO:0000256" key="1">
    <source>
        <dbReference type="ARBA" id="ARBA00005432"/>
    </source>
</evidence>
<comment type="catalytic activity">
    <reaction evidence="4">
        <text>n isopentenyl diphosphate + (2E,6E)-farnesyl diphosphate = a di-trans,poly-cis-polyprenyl diphosphate + n diphosphate</text>
        <dbReference type="Rhea" id="RHEA:53008"/>
        <dbReference type="Rhea" id="RHEA-COMP:19494"/>
        <dbReference type="ChEBI" id="CHEBI:33019"/>
        <dbReference type="ChEBI" id="CHEBI:128769"/>
        <dbReference type="ChEBI" id="CHEBI:136960"/>
        <dbReference type="ChEBI" id="CHEBI:175763"/>
        <dbReference type="EC" id="2.5.1.87"/>
    </reaction>
</comment>
<dbReference type="EMBL" id="CAXLJM020000082">
    <property type="protein sequence ID" value="CAL8130539.1"/>
    <property type="molecule type" value="Genomic_DNA"/>
</dbReference>
<dbReference type="PROSITE" id="PS01066">
    <property type="entry name" value="UPP_SYNTHASE"/>
    <property type="match status" value="1"/>
</dbReference>
<comment type="caution">
    <text evidence="5">The sequence shown here is derived from an EMBL/GenBank/DDBJ whole genome shotgun (WGS) entry which is preliminary data.</text>
</comment>
<reference evidence="5 6" key="1">
    <citation type="submission" date="2024-08" db="EMBL/GenBank/DDBJ databases">
        <authorList>
            <person name="Cucini C."/>
            <person name="Frati F."/>
        </authorList>
    </citation>
    <scope>NUCLEOTIDE SEQUENCE [LARGE SCALE GENOMIC DNA]</scope>
</reference>
<proteinExistence type="inferred from homology"/>
<dbReference type="SUPFAM" id="SSF64005">
    <property type="entry name" value="Undecaprenyl diphosphate synthase"/>
    <property type="match status" value="1"/>
</dbReference>
<dbReference type="PANTHER" id="PTHR10291">
    <property type="entry name" value="DEHYDRODOLICHYL DIPHOSPHATE SYNTHASE FAMILY MEMBER"/>
    <property type="match status" value="1"/>
</dbReference>
<dbReference type="InterPro" id="IPR001441">
    <property type="entry name" value="UPP_synth-like"/>
</dbReference>
<dbReference type="Proteomes" id="UP001642540">
    <property type="component" value="Unassembled WGS sequence"/>
</dbReference>
<dbReference type="Gene3D" id="3.40.1180.10">
    <property type="entry name" value="Decaprenyl diphosphate synthase-like"/>
    <property type="match status" value="1"/>
</dbReference>
<evidence type="ECO:0000256" key="3">
    <source>
        <dbReference type="ARBA" id="ARBA00022679"/>
    </source>
</evidence>
<protein>
    <recommendedName>
        <fullName evidence="2">ditrans,polycis-polyprenyl diphosphate synthase [(2E,6E)-farnesyldiphosphate specific]</fullName>
        <ecNumber evidence="2">2.5.1.87</ecNumber>
    </recommendedName>
</protein>
<sequence length="221" mass="25480">MALLKEKLEYKLEHPEELKGRCYRFIGNRAYAPEDLKPILSKLTLATRNNTAIVVNIAFALRDEIASGVNTLLKEISHKETNVDCINESLFQQAFHNCPVSSVDLFIRTGECRLSDFLTLETSDQAILCFRDEYWPSFSYWRFLTSIFLFQVRKFSIPRQAFENGEILTHTTWKGNTKELNEFVRKKIDNDVRGLEHHAAKLDKVIPVTAVTGIDRMFGCN</sequence>
<dbReference type="EC" id="2.5.1.87" evidence="2"/>
<dbReference type="InterPro" id="IPR036424">
    <property type="entry name" value="UPP_synth-like_sf"/>
</dbReference>
<organism evidence="5 6">
    <name type="scientific">Orchesella dallaii</name>
    <dbReference type="NCBI Taxonomy" id="48710"/>
    <lineage>
        <taxon>Eukaryota</taxon>
        <taxon>Metazoa</taxon>
        <taxon>Ecdysozoa</taxon>
        <taxon>Arthropoda</taxon>
        <taxon>Hexapoda</taxon>
        <taxon>Collembola</taxon>
        <taxon>Entomobryomorpha</taxon>
        <taxon>Entomobryoidea</taxon>
        <taxon>Orchesellidae</taxon>
        <taxon>Orchesellinae</taxon>
        <taxon>Orchesella</taxon>
    </lineage>
</organism>
<dbReference type="Pfam" id="PF01255">
    <property type="entry name" value="Prenyltransf"/>
    <property type="match status" value="1"/>
</dbReference>
<evidence type="ECO:0000256" key="2">
    <source>
        <dbReference type="ARBA" id="ARBA00012596"/>
    </source>
</evidence>
<keyword evidence="3" id="KW-0808">Transferase</keyword>
<evidence type="ECO:0000313" key="6">
    <source>
        <dbReference type="Proteomes" id="UP001642540"/>
    </source>
</evidence>